<evidence type="ECO:0000256" key="1">
    <source>
        <dbReference type="ARBA" id="ARBA00023015"/>
    </source>
</evidence>
<reference evidence="7 8" key="1">
    <citation type="submission" date="2016-08" db="EMBL/GenBank/DDBJ databases">
        <title>Genome sequencing of Paenibacillus sp. TI45-13ar, isolated from Korean traditional nuruk.</title>
        <authorList>
            <person name="Kim S.-J."/>
        </authorList>
    </citation>
    <scope>NUCLEOTIDE SEQUENCE [LARGE SCALE GENOMIC DNA]</scope>
    <source>
        <strain evidence="7 8">TI45-13ar</strain>
    </source>
</reference>
<sequence>MKELCRILIVDDEILVRQGIKHYMVWEQFGFQIVGEASNGKEALELVDQLQPHIVITDIVMPIMDGEEFTRIVKQRYPHIEVIVLSSYGEFSYVRSTFQSGVADYILKPKLETQELLQVLQKTARRIPSLQYNEDNDQELLSIDHIIEKVISGYEVNYGQELIKQAFPYEHYCLIGVQPSGYIANNHTSAAVQSHLSTLGMRLAEVLESLGTSIVFRPAPVSDSGLIVFLVNLEESKYSTLVTVIQQLADDIHAQSPQIGWVMSSPFHTFEQIDPVYHQQILKLLDYRFYFPDRRLMLESELPPPVAVQGAFNLKQFAEEMKREHFEFAFQELRQYVTAMSGNYVSTPFELKSFLGNVVFNIITLLGNLDYDVEQLDAEKYNYFKQINEAEHINEAIDLLNRFLLVVDQQIAARTQPNSNSNMKKLLEYIDIHFAESLSLTGLGQYFHFNPSYLSSYFTTHNKEGFSEYLNKIRVEKAAAMLKEDEFTIADISSKVGYSDPSYFTKVFKKLTGLSPSQYRRKHLR</sequence>
<keyword evidence="8" id="KW-1185">Reference proteome</keyword>
<gene>
    <name evidence="7" type="ORF">PTI45_04430</name>
</gene>
<dbReference type="EMBL" id="MDER01000086">
    <property type="protein sequence ID" value="ODP26590.1"/>
    <property type="molecule type" value="Genomic_DNA"/>
</dbReference>
<organism evidence="7 8">
    <name type="scientific">Paenibacillus nuruki</name>
    <dbReference type="NCBI Taxonomy" id="1886670"/>
    <lineage>
        <taxon>Bacteria</taxon>
        <taxon>Bacillati</taxon>
        <taxon>Bacillota</taxon>
        <taxon>Bacilli</taxon>
        <taxon>Bacillales</taxon>
        <taxon>Paenibacillaceae</taxon>
        <taxon>Paenibacillus</taxon>
    </lineage>
</organism>
<dbReference type="SMART" id="SM00448">
    <property type="entry name" value="REC"/>
    <property type="match status" value="1"/>
</dbReference>
<dbReference type="InterPro" id="IPR009057">
    <property type="entry name" value="Homeodomain-like_sf"/>
</dbReference>
<keyword evidence="3" id="KW-0804">Transcription</keyword>
<dbReference type="PROSITE" id="PS01124">
    <property type="entry name" value="HTH_ARAC_FAMILY_2"/>
    <property type="match status" value="1"/>
</dbReference>
<dbReference type="STRING" id="1886670.PTI45_04430"/>
<dbReference type="InterPro" id="IPR011006">
    <property type="entry name" value="CheY-like_superfamily"/>
</dbReference>
<dbReference type="InterPro" id="IPR001789">
    <property type="entry name" value="Sig_transdc_resp-reg_receiver"/>
</dbReference>
<protein>
    <submittedName>
        <fullName evidence="7">Putative response regulatory protein</fullName>
    </submittedName>
</protein>
<proteinExistence type="predicted"/>
<evidence type="ECO:0000256" key="2">
    <source>
        <dbReference type="ARBA" id="ARBA00023125"/>
    </source>
</evidence>
<feature type="domain" description="HTH araC/xylS-type" evidence="5">
    <location>
        <begin position="424"/>
        <end position="522"/>
    </location>
</feature>
<dbReference type="Gene3D" id="1.10.10.60">
    <property type="entry name" value="Homeodomain-like"/>
    <property type="match status" value="2"/>
</dbReference>
<dbReference type="SMART" id="SM00342">
    <property type="entry name" value="HTH_ARAC"/>
    <property type="match status" value="1"/>
</dbReference>
<dbReference type="InterPro" id="IPR020449">
    <property type="entry name" value="Tscrpt_reg_AraC-type_HTH"/>
</dbReference>
<dbReference type="GO" id="GO:0000160">
    <property type="term" value="P:phosphorelay signal transduction system"/>
    <property type="evidence" value="ECO:0007669"/>
    <property type="project" value="InterPro"/>
</dbReference>
<dbReference type="PROSITE" id="PS00041">
    <property type="entry name" value="HTH_ARAC_FAMILY_1"/>
    <property type="match status" value="1"/>
</dbReference>
<keyword evidence="4" id="KW-0597">Phosphoprotein</keyword>
<keyword evidence="1" id="KW-0805">Transcription regulation</keyword>
<keyword evidence="2" id="KW-0238">DNA-binding</keyword>
<dbReference type="PANTHER" id="PTHR43280">
    <property type="entry name" value="ARAC-FAMILY TRANSCRIPTIONAL REGULATOR"/>
    <property type="match status" value="1"/>
</dbReference>
<dbReference type="InterPro" id="IPR018062">
    <property type="entry name" value="HTH_AraC-typ_CS"/>
</dbReference>
<dbReference type="RefSeq" id="WP_069329721.1">
    <property type="nucleotide sequence ID" value="NZ_MDER01000086.1"/>
</dbReference>
<dbReference type="PANTHER" id="PTHR43280:SF28">
    <property type="entry name" value="HTH-TYPE TRANSCRIPTIONAL ACTIVATOR RHAS"/>
    <property type="match status" value="1"/>
</dbReference>
<evidence type="ECO:0000259" key="5">
    <source>
        <dbReference type="PROSITE" id="PS01124"/>
    </source>
</evidence>
<dbReference type="AlphaFoldDB" id="A0A1E3L0U8"/>
<evidence type="ECO:0000256" key="4">
    <source>
        <dbReference type="PROSITE-ProRule" id="PRU00169"/>
    </source>
</evidence>
<dbReference type="CDD" id="cd17536">
    <property type="entry name" value="REC_YesN-like"/>
    <property type="match status" value="1"/>
</dbReference>
<feature type="modified residue" description="4-aspartylphosphate" evidence="4">
    <location>
        <position position="58"/>
    </location>
</feature>
<evidence type="ECO:0000313" key="7">
    <source>
        <dbReference type="EMBL" id="ODP26590.1"/>
    </source>
</evidence>
<dbReference type="Pfam" id="PF12833">
    <property type="entry name" value="HTH_18"/>
    <property type="match status" value="1"/>
</dbReference>
<dbReference type="Gene3D" id="3.40.50.2300">
    <property type="match status" value="1"/>
</dbReference>
<dbReference type="Proteomes" id="UP000094578">
    <property type="component" value="Unassembled WGS sequence"/>
</dbReference>
<feature type="domain" description="Response regulatory" evidence="6">
    <location>
        <begin position="6"/>
        <end position="123"/>
    </location>
</feature>
<name>A0A1E3L0U8_9BACL</name>
<dbReference type="GO" id="GO:0043565">
    <property type="term" value="F:sequence-specific DNA binding"/>
    <property type="evidence" value="ECO:0007669"/>
    <property type="project" value="InterPro"/>
</dbReference>
<dbReference type="PATRIC" id="fig|1886670.3.peg.4461"/>
<accession>A0A1E3L0U8</accession>
<dbReference type="GO" id="GO:0003700">
    <property type="term" value="F:DNA-binding transcription factor activity"/>
    <property type="evidence" value="ECO:0007669"/>
    <property type="project" value="InterPro"/>
</dbReference>
<dbReference type="InterPro" id="IPR018060">
    <property type="entry name" value="HTH_AraC"/>
</dbReference>
<evidence type="ECO:0000259" key="6">
    <source>
        <dbReference type="PROSITE" id="PS50110"/>
    </source>
</evidence>
<dbReference type="PRINTS" id="PR00032">
    <property type="entry name" value="HTHARAC"/>
</dbReference>
<dbReference type="SUPFAM" id="SSF46689">
    <property type="entry name" value="Homeodomain-like"/>
    <property type="match status" value="1"/>
</dbReference>
<dbReference type="PROSITE" id="PS50110">
    <property type="entry name" value="RESPONSE_REGULATORY"/>
    <property type="match status" value="1"/>
</dbReference>
<evidence type="ECO:0000256" key="3">
    <source>
        <dbReference type="ARBA" id="ARBA00023163"/>
    </source>
</evidence>
<comment type="caution">
    <text evidence="7">The sequence shown here is derived from an EMBL/GenBank/DDBJ whole genome shotgun (WGS) entry which is preliminary data.</text>
</comment>
<evidence type="ECO:0000313" key="8">
    <source>
        <dbReference type="Proteomes" id="UP000094578"/>
    </source>
</evidence>
<dbReference type="Pfam" id="PF00072">
    <property type="entry name" value="Response_reg"/>
    <property type="match status" value="1"/>
</dbReference>
<dbReference type="SUPFAM" id="SSF52172">
    <property type="entry name" value="CheY-like"/>
    <property type="match status" value="1"/>
</dbReference>